<proteinExistence type="predicted"/>
<sequence length="503" mass="56024">MAFPISKIDLEGRGFSRLARFVHKNWPGQEPINLSFAQELLSRSLGYKDFHDLQQHAGRIRYPMGPADASVIAPQAATELKGVAGLDRSSIKSFVESWPVNLLSFHSGFVRSWDIEGYPEPVIEALREAYEYCWQFPAGASARLPNRVSFYNTICLHLGFKAGRSLSDVQTKSILEVLQEYPPEELAWFFDEFQKVNTRLLEVAAEFVKQGHFLPKDAFDHPDLVDGLESLGEFLSGASLATLASQFLEYAIKEKLSQKVFDLYVWGRNDQGFYKKVIIGPKPPKYRFRQVLQVPQGVLTIVVMDSKEESSTVSYCTWTARLLCPKGTCLATAAGGLYEALAERTGPGALQYVAQLQGNHEFALISDYLGRIREPDVPLDETVDALLLESSFITVHRWERSKAAVAGTGLTLLAKALEYISGQITQPLHVLANIRPFQYVDVHSEAIPEAIRVLRAEDESRINAYLDLRLPGLSVVKNGVVKNVTRLSLDPISSLGDTLSAMV</sequence>
<reference evidence="1 2" key="1">
    <citation type="submission" date="2020-08" db="EMBL/GenBank/DDBJ databases">
        <title>Functional genomics of gut bacteria from endangered species of beetles.</title>
        <authorList>
            <person name="Carlos-Shanley C."/>
        </authorList>
    </citation>
    <scope>NUCLEOTIDE SEQUENCE [LARGE SCALE GENOMIC DNA]</scope>
    <source>
        <strain evidence="1 2">S00179</strain>
    </source>
</reference>
<accession>A0A7W7NZZ2</accession>
<comment type="caution">
    <text evidence="1">The sequence shown here is derived from an EMBL/GenBank/DDBJ whole genome shotgun (WGS) entry which is preliminary data.</text>
</comment>
<evidence type="ECO:0000313" key="2">
    <source>
        <dbReference type="Proteomes" id="UP000566995"/>
    </source>
</evidence>
<dbReference type="RefSeq" id="WP_184585977.1">
    <property type="nucleotide sequence ID" value="NZ_JACHLI010000001.1"/>
</dbReference>
<name>A0A7W7NZZ2_PSENT</name>
<gene>
    <name evidence="1" type="ORF">HNP46_000538</name>
</gene>
<dbReference type="Proteomes" id="UP000566995">
    <property type="component" value="Unassembled WGS sequence"/>
</dbReference>
<dbReference type="AlphaFoldDB" id="A0A7W7NZZ2"/>
<evidence type="ECO:0000313" key="1">
    <source>
        <dbReference type="EMBL" id="MBB4861727.1"/>
    </source>
</evidence>
<organism evidence="1 2">
    <name type="scientific">Pseudomonas nitroreducens</name>
    <dbReference type="NCBI Taxonomy" id="46680"/>
    <lineage>
        <taxon>Bacteria</taxon>
        <taxon>Pseudomonadati</taxon>
        <taxon>Pseudomonadota</taxon>
        <taxon>Gammaproteobacteria</taxon>
        <taxon>Pseudomonadales</taxon>
        <taxon>Pseudomonadaceae</taxon>
        <taxon>Pseudomonas</taxon>
    </lineage>
</organism>
<dbReference type="EMBL" id="JACHLI010000001">
    <property type="protein sequence ID" value="MBB4861727.1"/>
    <property type="molecule type" value="Genomic_DNA"/>
</dbReference>
<protein>
    <submittedName>
        <fullName evidence="1">Uncharacterized protein</fullName>
    </submittedName>
</protein>